<dbReference type="SUPFAM" id="SSF46785">
    <property type="entry name" value="Winged helix' DNA-binding domain"/>
    <property type="match status" value="1"/>
</dbReference>
<gene>
    <name evidence="3" type="ORF">CVLEPA_LOCUS14327</name>
</gene>
<evidence type="ECO:0000313" key="3">
    <source>
        <dbReference type="EMBL" id="CAK8683233.1"/>
    </source>
</evidence>
<dbReference type="Proteomes" id="UP001642483">
    <property type="component" value="Unassembled WGS sequence"/>
</dbReference>
<dbReference type="PANTHER" id="PTHR16206:SF4">
    <property type="entry name" value="PROTEIN LET-99"/>
    <property type="match status" value="1"/>
</dbReference>
<dbReference type="SUPFAM" id="SSF48350">
    <property type="entry name" value="GTPase activation domain, GAP"/>
    <property type="match status" value="1"/>
</dbReference>
<dbReference type="InterPro" id="IPR036388">
    <property type="entry name" value="WH-like_DNA-bd_sf"/>
</dbReference>
<dbReference type="InterPro" id="IPR036390">
    <property type="entry name" value="WH_DNA-bd_sf"/>
</dbReference>
<accession>A0ABP0FV72</accession>
<sequence>MYDTASVPQNMPFPANTKKITPGPYRATKLWNEIIQLFSQGMPRRRHRRHLKLYNDCFTASEAIDFLHVLLKQNHNIGNEVTRMQTVQLLRKFYKNHIIEDIQGKWGSEDLHDDNRLYRFINKEEFERDIQPIRKPLSLVNENTISDTTSAKNGQKSTIELKFKNRKSLFKIKPELTRGDSNDTSSKSALSSPPTKKPPLPPIPQCKEFSKTITDDDVNNVWKDVLCGNIKRTLQLDTLDDLVLSQNMKGEWIKHNATKVGKSGVVQVPVDQDLPYWTLSAMTCLANWPNGKNSGLTCYPGFEKDVFKAICDYYCKSGISSMPLPKDFENEKNESEPVSDEIYDGQTKKPLTEPLLTFELYEIFTNIICLLNPKMNTIAIEALKYCLLLVPPPNRRKLHLLLRLMAKVCTNPHLDHMSRDISTRVLLLHTFSRHILSCFEEVHLDELLAMRLVTFLIDHHAEVMKVPENIATEVDEKLKRIQRPVLRYTDGDNDGSFVECSQIQCSNVQLRQKVPLPRSKSMDVMKSLVTSLKSRNSSNEECSLKEKARHRRSMTFNVDEAPKASSKSQHRSSVFPTKVFHLKNKSLGGKSNLKPAQSCPDICDRIDPNPSPPALPPKASGFSGSSRNLKTLINRLRRNKS</sequence>
<dbReference type="PANTHER" id="PTHR16206">
    <property type="entry name" value="DEP DOMAIN-CONTAINING"/>
    <property type="match status" value="1"/>
</dbReference>
<name>A0ABP0FV72_CLALP</name>
<keyword evidence="4" id="KW-1185">Reference proteome</keyword>
<feature type="region of interest" description="Disordered" evidence="1">
    <location>
        <begin position="174"/>
        <end position="204"/>
    </location>
</feature>
<dbReference type="InterPro" id="IPR008936">
    <property type="entry name" value="Rho_GTPase_activation_prot"/>
</dbReference>
<feature type="domain" description="DEP" evidence="2">
    <location>
        <begin position="38"/>
        <end position="122"/>
    </location>
</feature>
<dbReference type="EMBL" id="CAWYQH010000097">
    <property type="protein sequence ID" value="CAK8683233.1"/>
    <property type="molecule type" value="Genomic_DNA"/>
</dbReference>
<feature type="compositionally biased region" description="Pro residues" evidence="1">
    <location>
        <begin position="195"/>
        <end position="204"/>
    </location>
</feature>
<dbReference type="SMART" id="SM00049">
    <property type="entry name" value="DEP"/>
    <property type="match status" value="1"/>
</dbReference>
<dbReference type="Pfam" id="PF00620">
    <property type="entry name" value="RhoGAP"/>
    <property type="match status" value="1"/>
</dbReference>
<proteinExistence type="predicted"/>
<feature type="compositionally biased region" description="Polar residues" evidence="1">
    <location>
        <begin position="622"/>
        <end position="631"/>
    </location>
</feature>
<feature type="compositionally biased region" description="Polar residues" evidence="1">
    <location>
        <begin position="565"/>
        <end position="575"/>
    </location>
</feature>
<evidence type="ECO:0000259" key="2">
    <source>
        <dbReference type="SMART" id="SM00049"/>
    </source>
</evidence>
<dbReference type="InterPro" id="IPR000591">
    <property type="entry name" value="DEP_dom"/>
</dbReference>
<evidence type="ECO:0000313" key="4">
    <source>
        <dbReference type="Proteomes" id="UP001642483"/>
    </source>
</evidence>
<dbReference type="Gene3D" id="1.10.555.10">
    <property type="entry name" value="Rho GTPase activation protein"/>
    <property type="match status" value="1"/>
</dbReference>
<organism evidence="3 4">
    <name type="scientific">Clavelina lepadiformis</name>
    <name type="common">Light-bulb sea squirt</name>
    <name type="synonym">Ascidia lepadiformis</name>
    <dbReference type="NCBI Taxonomy" id="159417"/>
    <lineage>
        <taxon>Eukaryota</taxon>
        <taxon>Metazoa</taxon>
        <taxon>Chordata</taxon>
        <taxon>Tunicata</taxon>
        <taxon>Ascidiacea</taxon>
        <taxon>Aplousobranchia</taxon>
        <taxon>Clavelinidae</taxon>
        <taxon>Clavelina</taxon>
    </lineage>
</organism>
<feature type="compositionally biased region" description="Low complexity" evidence="1">
    <location>
        <begin position="184"/>
        <end position="194"/>
    </location>
</feature>
<dbReference type="InterPro" id="IPR000198">
    <property type="entry name" value="RhoGAP_dom"/>
</dbReference>
<comment type="caution">
    <text evidence="3">The sequence shown here is derived from an EMBL/GenBank/DDBJ whole genome shotgun (WGS) entry which is preliminary data.</text>
</comment>
<dbReference type="Pfam" id="PF00610">
    <property type="entry name" value="DEP"/>
    <property type="match status" value="1"/>
</dbReference>
<evidence type="ECO:0000256" key="1">
    <source>
        <dbReference type="SAM" id="MobiDB-lite"/>
    </source>
</evidence>
<reference evidence="3 4" key="1">
    <citation type="submission" date="2024-02" db="EMBL/GenBank/DDBJ databases">
        <authorList>
            <person name="Daric V."/>
            <person name="Darras S."/>
        </authorList>
    </citation>
    <scope>NUCLEOTIDE SEQUENCE [LARGE SCALE GENOMIC DNA]</scope>
</reference>
<dbReference type="Gene3D" id="1.10.10.10">
    <property type="entry name" value="Winged helix-like DNA-binding domain superfamily/Winged helix DNA-binding domain"/>
    <property type="match status" value="1"/>
</dbReference>
<protein>
    <recommendedName>
        <fullName evidence="2">DEP domain-containing protein</fullName>
    </recommendedName>
</protein>
<feature type="region of interest" description="Disordered" evidence="1">
    <location>
        <begin position="533"/>
        <end position="641"/>
    </location>
</feature>